<evidence type="ECO:0000313" key="2">
    <source>
        <dbReference type="EMBL" id="HIQ23799.1"/>
    </source>
</evidence>
<gene>
    <name evidence="2" type="ORF">EYH50_01975</name>
</gene>
<evidence type="ECO:0000256" key="1">
    <source>
        <dbReference type="ARBA" id="ARBA00005534"/>
    </source>
</evidence>
<dbReference type="Gene3D" id="2.60.120.460">
    <property type="entry name" value="YjbQ-like"/>
    <property type="match status" value="1"/>
</dbReference>
<organism evidence="2 3">
    <name type="scientific">Pyrodictium delaneyi</name>
    <dbReference type="NCBI Taxonomy" id="1273541"/>
    <lineage>
        <taxon>Archaea</taxon>
        <taxon>Thermoproteota</taxon>
        <taxon>Thermoprotei</taxon>
        <taxon>Desulfurococcales</taxon>
        <taxon>Pyrodictiaceae</taxon>
        <taxon>Pyrodictium</taxon>
    </lineage>
</organism>
<dbReference type="InterPro" id="IPR035917">
    <property type="entry name" value="YjbQ-like_sf"/>
</dbReference>
<comment type="caution">
    <text evidence="2">The sequence shown here is derived from an EMBL/GenBank/DDBJ whole genome shotgun (WGS) entry which is preliminary data.</text>
</comment>
<reference evidence="2" key="1">
    <citation type="journal article" date="2020" name="ISME J.">
        <title>Gammaproteobacteria mediating utilization of methyl-, sulfur- and petroleum organic compounds in deep ocean hydrothermal plumes.</title>
        <authorList>
            <person name="Zhou Z."/>
            <person name="Liu Y."/>
            <person name="Pan J."/>
            <person name="Cron B.R."/>
            <person name="Toner B.M."/>
            <person name="Anantharaman K."/>
            <person name="Breier J.A."/>
            <person name="Dick G.J."/>
            <person name="Li M."/>
        </authorList>
    </citation>
    <scope>NUCLEOTIDE SEQUENCE</scope>
    <source>
        <strain evidence="2">SZUA-1523</strain>
    </source>
</reference>
<dbReference type="SUPFAM" id="SSF111038">
    <property type="entry name" value="YjbQ-like"/>
    <property type="match status" value="1"/>
</dbReference>
<dbReference type="PANTHER" id="PTHR30615">
    <property type="entry name" value="UNCHARACTERIZED PROTEIN YJBQ-RELATED"/>
    <property type="match status" value="1"/>
</dbReference>
<evidence type="ECO:0000313" key="3">
    <source>
        <dbReference type="Proteomes" id="UP000600071"/>
    </source>
</evidence>
<dbReference type="PIRSF" id="PIRSF004681">
    <property type="entry name" value="UCP004681"/>
    <property type="match status" value="1"/>
</dbReference>
<name>A0A832ZT96_9CREN</name>
<sequence>MRVVIKEFIATSSSRFEVIDITANVEDIVQNSGIRNGLCLVFVPHATAAIIANEAEPGLLSDYIDFLKETFKPDYKWRHNKIDDNAHAHLASAVIGPSRIFPVVDGRLVRGTWQNILLIELDGPRTRRVIVEIMGE</sequence>
<dbReference type="AlphaFoldDB" id="A0A832ZT96"/>
<dbReference type="InterPro" id="IPR001602">
    <property type="entry name" value="UPF0047_YjbQ-like"/>
</dbReference>
<dbReference type="Pfam" id="PF01894">
    <property type="entry name" value="YjbQ"/>
    <property type="match status" value="1"/>
</dbReference>
<dbReference type="EMBL" id="DQVR01000042">
    <property type="protein sequence ID" value="HIQ23799.1"/>
    <property type="molecule type" value="Genomic_DNA"/>
</dbReference>
<protein>
    <submittedName>
        <fullName evidence="2">YjbQ family protein</fullName>
    </submittedName>
</protein>
<accession>A0A832ZT96</accession>
<dbReference type="NCBIfam" id="TIGR00149">
    <property type="entry name" value="TIGR00149_YjbQ"/>
    <property type="match status" value="1"/>
</dbReference>
<comment type="similarity">
    <text evidence="1">Belongs to the UPF0047 family.</text>
</comment>
<dbReference type="Proteomes" id="UP000600071">
    <property type="component" value="Unassembled WGS sequence"/>
</dbReference>
<dbReference type="PANTHER" id="PTHR30615:SF8">
    <property type="entry name" value="UPF0047 PROTEIN C4A8.02C"/>
    <property type="match status" value="1"/>
</dbReference>
<proteinExistence type="inferred from homology"/>